<dbReference type="PANTHER" id="PTHR22605:SF16">
    <property type="entry name" value="E3 UBIQUITIN-PROTEIN LIGASE RNF213"/>
    <property type="match status" value="1"/>
</dbReference>
<dbReference type="PANTHER" id="PTHR22605">
    <property type="entry name" value="RZ-TYPE DOMAIN-CONTAINING PROTEIN"/>
    <property type="match status" value="1"/>
</dbReference>
<accession>A0A6J7ZRV1</accession>
<dbReference type="AlphaFoldDB" id="A0A6J7ZRV1"/>
<dbReference type="GO" id="GO:0004842">
    <property type="term" value="F:ubiquitin-protein transferase activity"/>
    <property type="evidence" value="ECO:0007669"/>
    <property type="project" value="InterPro"/>
</dbReference>
<dbReference type="InterPro" id="IPR031248">
    <property type="entry name" value="RNF213"/>
</dbReference>
<gene>
    <name evidence="1" type="ORF">MCOR_365</name>
</gene>
<keyword evidence="2" id="KW-1185">Reference proteome</keyword>
<evidence type="ECO:0000313" key="1">
    <source>
        <dbReference type="EMBL" id="CAC5355930.1"/>
    </source>
</evidence>
<proteinExistence type="predicted"/>
<dbReference type="GO" id="GO:0016887">
    <property type="term" value="F:ATP hydrolysis activity"/>
    <property type="evidence" value="ECO:0007669"/>
    <property type="project" value="InterPro"/>
</dbReference>
<dbReference type="EMBL" id="CACVKT020000101">
    <property type="protein sequence ID" value="CAC5355930.1"/>
    <property type="molecule type" value="Genomic_DNA"/>
</dbReference>
<protein>
    <submittedName>
        <fullName evidence="1">Uncharacterized protein</fullName>
    </submittedName>
</protein>
<sequence>MNKIRKNGQIREHFLRALRFVPGIIKLQKILIKKYSRRLDRAEALGLTMSKVLMEFKDTQSSEIMSCWNDFKQAWENIQQFIEGYGFRVHGKFVFLSKENCRRRIDEGTSIGYVLPSERDSGLCSYALIFFLLEKQNLFLDKYCNQRKIKYDSLPKVKVENLSAADLISYHPGRDLFPMILANCNVSFEHVQGKKVEYNFTNLEKQIMDRFLFTKSVILLKEIETVVYRFETTNAVVFLQLRDRLKQERISVPVLSQIQNDLNQKTFQELCDSIDILDIAISFLKSFDSDPESLLSDFMINILTIDDYLVSQKGSFHSISSAFSQKLSEDQRYALYELLNNLQIEQLDYLSKMIFDCLMLTIDMPQQDEESVDMSKVGLKDAVESYLFDPPYECNAPTPDWLHIFVNALPEDGDSRLLCCHVVETWITIHKTLAHKRIR</sequence>
<organism evidence="1 2">
    <name type="scientific">Mytilus coruscus</name>
    <name type="common">Sea mussel</name>
    <dbReference type="NCBI Taxonomy" id="42192"/>
    <lineage>
        <taxon>Eukaryota</taxon>
        <taxon>Metazoa</taxon>
        <taxon>Spiralia</taxon>
        <taxon>Lophotrochozoa</taxon>
        <taxon>Mollusca</taxon>
        <taxon>Bivalvia</taxon>
        <taxon>Autobranchia</taxon>
        <taxon>Pteriomorphia</taxon>
        <taxon>Mytilida</taxon>
        <taxon>Mytiloidea</taxon>
        <taxon>Mytilidae</taxon>
        <taxon>Mytilinae</taxon>
        <taxon>Mytilus</taxon>
    </lineage>
</organism>
<dbReference type="OrthoDB" id="6135597at2759"/>
<dbReference type="Proteomes" id="UP000507470">
    <property type="component" value="Unassembled WGS sequence"/>
</dbReference>
<name>A0A6J7ZRV1_MYTCO</name>
<evidence type="ECO:0000313" key="2">
    <source>
        <dbReference type="Proteomes" id="UP000507470"/>
    </source>
</evidence>
<reference evidence="1 2" key="1">
    <citation type="submission" date="2020-06" db="EMBL/GenBank/DDBJ databases">
        <authorList>
            <person name="Li R."/>
            <person name="Bekaert M."/>
        </authorList>
    </citation>
    <scope>NUCLEOTIDE SEQUENCE [LARGE SCALE GENOMIC DNA]</scope>
    <source>
        <strain evidence="2">wild</strain>
    </source>
</reference>